<evidence type="ECO:0000313" key="4">
    <source>
        <dbReference type="Proteomes" id="UP000008366"/>
    </source>
</evidence>
<keyword evidence="1" id="KW-0812">Transmembrane</keyword>
<organism evidence="3 4">
    <name type="scientific">Kineosphaera limosa NBRC 100340</name>
    <dbReference type="NCBI Taxonomy" id="1184609"/>
    <lineage>
        <taxon>Bacteria</taxon>
        <taxon>Bacillati</taxon>
        <taxon>Actinomycetota</taxon>
        <taxon>Actinomycetes</taxon>
        <taxon>Micrococcales</taxon>
        <taxon>Dermatophilaceae</taxon>
        <taxon>Kineosphaera</taxon>
    </lineage>
</organism>
<protein>
    <recommendedName>
        <fullName evidence="2">Extensin-like C-terminal domain-containing protein</fullName>
    </recommendedName>
</protein>
<comment type="caution">
    <text evidence="3">The sequence shown here is derived from an EMBL/GenBank/DDBJ whole genome shotgun (WGS) entry which is preliminary data.</text>
</comment>
<dbReference type="RefSeq" id="WP_006593318.1">
    <property type="nucleotide sequence ID" value="NZ_BAHD01000049.1"/>
</dbReference>
<evidence type="ECO:0000256" key="1">
    <source>
        <dbReference type="SAM" id="Phobius"/>
    </source>
</evidence>
<dbReference type="InterPro" id="IPR009683">
    <property type="entry name" value="Extensin-like_C"/>
</dbReference>
<dbReference type="STRING" id="1184609.KILIM_049_00030"/>
<sequence length="294" mass="32054">MTQEKRPGRRAVLGAAGLGMLAGAAWWVGPERIGDALGDFVEGAQGVFDEARDGLSEGPGPPGPRPSPTAVTAAQLTDYTRLAGSPLRYEVTDGPARFPMEPGFARQLDASLRSHWQARRWGVPGQLSSLGTHRTAPGGEATSWHHAGRAFDLAAVRTTGGDTLVSCRYDRWGDGPDHEAQAREYWRLAATLHRDFAYVLTYLFDEAHHDHIHLDNALSGQGRSMFRTGSRVQVHAVQAMCTYVWRMPVEASGRWDGATRDATAQILDRVGVGGRLTRSQDSWHAFLTATARQS</sequence>
<dbReference type="Pfam" id="PF06904">
    <property type="entry name" value="Extensin-like_C"/>
    <property type="match status" value="1"/>
</dbReference>
<dbReference type="Proteomes" id="UP000008366">
    <property type="component" value="Unassembled WGS sequence"/>
</dbReference>
<gene>
    <name evidence="3" type="ORF">KILIM_049_00030</name>
</gene>
<dbReference type="EMBL" id="BAHD01000049">
    <property type="protein sequence ID" value="GAB96786.1"/>
    <property type="molecule type" value="Genomic_DNA"/>
</dbReference>
<proteinExistence type="predicted"/>
<dbReference type="OrthoDB" id="3667437at2"/>
<evidence type="ECO:0000313" key="3">
    <source>
        <dbReference type="EMBL" id="GAB96786.1"/>
    </source>
</evidence>
<name>K6WSJ8_9MICO</name>
<dbReference type="eggNOG" id="COG3921">
    <property type="taxonomic scope" value="Bacteria"/>
</dbReference>
<accession>K6WSJ8</accession>
<keyword evidence="1" id="KW-0472">Membrane</keyword>
<reference evidence="3 4" key="1">
    <citation type="submission" date="2012-08" db="EMBL/GenBank/DDBJ databases">
        <title>Whole genome shotgun sequence of Kineosphaera limosa NBRC 100340.</title>
        <authorList>
            <person name="Yoshida I."/>
            <person name="Isaki S."/>
            <person name="Hosoyama A."/>
            <person name="Tsuchikane K."/>
            <person name="Katsumata H."/>
            <person name="Ando Y."/>
            <person name="Ohji S."/>
            <person name="Hamada M."/>
            <person name="Tamura T."/>
            <person name="Yamazoe A."/>
            <person name="Yamazaki S."/>
            <person name="Fujita N."/>
        </authorList>
    </citation>
    <scope>NUCLEOTIDE SEQUENCE [LARGE SCALE GENOMIC DNA]</scope>
    <source>
        <strain evidence="3 4">NBRC 100340</strain>
    </source>
</reference>
<feature type="domain" description="Extensin-like C-terminal" evidence="2">
    <location>
        <begin position="139"/>
        <end position="219"/>
    </location>
</feature>
<evidence type="ECO:0000259" key="2">
    <source>
        <dbReference type="Pfam" id="PF06904"/>
    </source>
</evidence>
<feature type="transmembrane region" description="Helical" evidence="1">
    <location>
        <begin position="12"/>
        <end position="29"/>
    </location>
</feature>
<dbReference type="AlphaFoldDB" id="K6WSJ8"/>
<keyword evidence="1" id="KW-1133">Transmembrane helix</keyword>
<keyword evidence="4" id="KW-1185">Reference proteome</keyword>